<dbReference type="EMBL" id="SRLO01000177">
    <property type="protein sequence ID" value="TNN69295.1"/>
    <property type="molecule type" value="Genomic_DNA"/>
</dbReference>
<proteinExistence type="predicted"/>
<reference evidence="2 3" key="1">
    <citation type="submission" date="2019-03" db="EMBL/GenBank/DDBJ databases">
        <title>First draft genome of Liparis tanakae, snailfish: a comprehensive survey of snailfish specific genes.</title>
        <authorList>
            <person name="Kim W."/>
            <person name="Song I."/>
            <person name="Jeong J.-H."/>
            <person name="Kim D."/>
            <person name="Kim S."/>
            <person name="Ryu S."/>
            <person name="Song J.Y."/>
            <person name="Lee S.K."/>
        </authorList>
    </citation>
    <scope>NUCLEOTIDE SEQUENCE [LARGE SCALE GENOMIC DNA]</scope>
    <source>
        <tissue evidence="2">Muscle</tissue>
    </source>
</reference>
<dbReference type="Proteomes" id="UP000314294">
    <property type="component" value="Unassembled WGS sequence"/>
</dbReference>
<accession>A0A4Z2HVH5</accession>
<gene>
    <name evidence="2" type="ORF">EYF80_020446</name>
</gene>
<organism evidence="2 3">
    <name type="scientific">Liparis tanakae</name>
    <name type="common">Tanaka's snailfish</name>
    <dbReference type="NCBI Taxonomy" id="230148"/>
    <lineage>
        <taxon>Eukaryota</taxon>
        <taxon>Metazoa</taxon>
        <taxon>Chordata</taxon>
        <taxon>Craniata</taxon>
        <taxon>Vertebrata</taxon>
        <taxon>Euteleostomi</taxon>
        <taxon>Actinopterygii</taxon>
        <taxon>Neopterygii</taxon>
        <taxon>Teleostei</taxon>
        <taxon>Neoteleostei</taxon>
        <taxon>Acanthomorphata</taxon>
        <taxon>Eupercaria</taxon>
        <taxon>Perciformes</taxon>
        <taxon>Cottioidei</taxon>
        <taxon>Cottales</taxon>
        <taxon>Liparidae</taxon>
        <taxon>Liparis</taxon>
    </lineage>
</organism>
<sequence length="89" mass="9782">MQNRADEPSVVCNPEPPRHPLPPVGHRQPDVLYSLGSDALPVQEVVFVQVSDPGSDLTGHPLQLQQLSISEQPVLLRQIAPQIPLQKHT</sequence>
<dbReference type="AlphaFoldDB" id="A0A4Z2HVH5"/>
<feature type="region of interest" description="Disordered" evidence="1">
    <location>
        <begin position="1"/>
        <end position="28"/>
    </location>
</feature>
<keyword evidence="3" id="KW-1185">Reference proteome</keyword>
<evidence type="ECO:0000313" key="3">
    <source>
        <dbReference type="Proteomes" id="UP000314294"/>
    </source>
</evidence>
<protein>
    <submittedName>
        <fullName evidence="2">Uncharacterized protein</fullName>
    </submittedName>
</protein>
<name>A0A4Z2HVH5_9TELE</name>
<comment type="caution">
    <text evidence="2">The sequence shown here is derived from an EMBL/GenBank/DDBJ whole genome shotgun (WGS) entry which is preliminary data.</text>
</comment>
<evidence type="ECO:0000313" key="2">
    <source>
        <dbReference type="EMBL" id="TNN69295.1"/>
    </source>
</evidence>
<evidence type="ECO:0000256" key="1">
    <source>
        <dbReference type="SAM" id="MobiDB-lite"/>
    </source>
</evidence>